<dbReference type="EMBL" id="UINC01025717">
    <property type="protein sequence ID" value="SVB01821.1"/>
    <property type="molecule type" value="Genomic_DNA"/>
</dbReference>
<evidence type="ECO:0000313" key="2">
    <source>
        <dbReference type="EMBL" id="SVB01821.1"/>
    </source>
</evidence>
<dbReference type="InterPro" id="IPR051043">
    <property type="entry name" value="Sulfatase_Mod_Factor_Kinase"/>
</dbReference>
<dbReference type="Pfam" id="PF03781">
    <property type="entry name" value="FGE-sulfatase"/>
    <property type="match status" value="1"/>
</dbReference>
<evidence type="ECO:0000259" key="1">
    <source>
        <dbReference type="Pfam" id="PF03781"/>
    </source>
</evidence>
<dbReference type="InterPro" id="IPR042095">
    <property type="entry name" value="SUMF_sf"/>
</dbReference>
<sequence>KTKAIITLTLISLACCVFANTNPVVTNLDVSQREDGKLEISFDLEDEQDDLLSVAVEISDNNGRTYDVPIGLNSLMGDVGNGIETGKAKKIVWDAIKDQPNVNSASYRVRITVAELPEGMVLIPVRRFTMGDANGDSDQQPEREIELDPFFIDKYEVTNLEFARFLNDIGRITDQDDNLLIDLADKDVQIVWFGGMYRVADGYLNHPVVEVTWFGANAYAEWSGKRLPTEAEWEKAARGYDSRTYPWGEGIDWLQANYNKHRGEAEPVNEYPAGQSPYRIYNMAGNVAEWVADIYDANFYSSATAKNPVNASPESESSIKRVVRGGSWYSHQNELRCAARSQLIPTESQFSIGFRCAMSITIN</sequence>
<dbReference type="PANTHER" id="PTHR23150">
    <property type="entry name" value="SULFATASE MODIFYING FACTOR 1, 2"/>
    <property type="match status" value="1"/>
</dbReference>
<feature type="domain" description="Sulfatase-modifying factor enzyme-like" evidence="1">
    <location>
        <begin position="118"/>
        <end position="357"/>
    </location>
</feature>
<dbReference type="InterPro" id="IPR016187">
    <property type="entry name" value="CTDL_fold"/>
</dbReference>
<dbReference type="SUPFAM" id="SSF56436">
    <property type="entry name" value="C-type lectin-like"/>
    <property type="match status" value="1"/>
</dbReference>
<dbReference type="InterPro" id="IPR005532">
    <property type="entry name" value="SUMF_dom"/>
</dbReference>
<name>A0A382AKP7_9ZZZZ</name>
<protein>
    <recommendedName>
        <fullName evidence="1">Sulfatase-modifying factor enzyme-like domain-containing protein</fullName>
    </recommendedName>
</protein>
<proteinExistence type="predicted"/>
<gene>
    <name evidence="2" type="ORF">METZ01_LOCUS154675</name>
</gene>
<feature type="non-terminal residue" evidence="2">
    <location>
        <position position="1"/>
    </location>
</feature>
<organism evidence="2">
    <name type="scientific">marine metagenome</name>
    <dbReference type="NCBI Taxonomy" id="408172"/>
    <lineage>
        <taxon>unclassified sequences</taxon>
        <taxon>metagenomes</taxon>
        <taxon>ecological metagenomes</taxon>
    </lineage>
</organism>
<dbReference type="Gene3D" id="3.90.1580.10">
    <property type="entry name" value="paralog of FGE (formylglycine-generating enzyme)"/>
    <property type="match status" value="1"/>
</dbReference>
<dbReference type="GO" id="GO:0120147">
    <property type="term" value="F:formylglycine-generating oxidase activity"/>
    <property type="evidence" value="ECO:0007669"/>
    <property type="project" value="TreeGrafter"/>
</dbReference>
<accession>A0A382AKP7</accession>
<dbReference type="PANTHER" id="PTHR23150:SF19">
    <property type="entry name" value="FORMYLGLYCINE-GENERATING ENZYME"/>
    <property type="match status" value="1"/>
</dbReference>
<reference evidence="2" key="1">
    <citation type="submission" date="2018-05" db="EMBL/GenBank/DDBJ databases">
        <authorList>
            <person name="Lanie J.A."/>
            <person name="Ng W.-L."/>
            <person name="Kazmierczak K.M."/>
            <person name="Andrzejewski T.M."/>
            <person name="Davidsen T.M."/>
            <person name="Wayne K.J."/>
            <person name="Tettelin H."/>
            <person name="Glass J.I."/>
            <person name="Rusch D."/>
            <person name="Podicherti R."/>
            <person name="Tsui H.-C.T."/>
            <person name="Winkler M.E."/>
        </authorList>
    </citation>
    <scope>NUCLEOTIDE SEQUENCE</scope>
</reference>
<dbReference type="AlphaFoldDB" id="A0A382AKP7"/>